<dbReference type="EMBL" id="KN822168">
    <property type="protein sequence ID" value="KIM53861.1"/>
    <property type="molecule type" value="Genomic_DNA"/>
</dbReference>
<evidence type="ECO:0008006" key="4">
    <source>
        <dbReference type="Google" id="ProtNLM"/>
    </source>
</evidence>
<dbReference type="Proteomes" id="UP000053989">
    <property type="component" value="Unassembled WGS sequence"/>
</dbReference>
<gene>
    <name evidence="2" type="ORF">SCLCIDRAFT_31531</name>
</gene>
<dbReference type="HOGENOM" id="CLU_146211_0_0_1"/>
<accession>A0A0C3DCN6</accession>
<evidence type="ECO:0000313" key="2">
    <source>
        <dbReference type="EMBL" id="KIM53861.1"/>
    </source>
</evidence>
<protein>
    <recommendedName>
        <fullName evidence="4">Fungal-type protein kinase domain-containing protein</fullName>
    </recommendedName>
</protein>
<proteinExistence type="predicted"/>
<dbReference type="AlphaFoldDB" id="A0A0C3DCN6"/>
<sequence length="135" mass="15902">MATVGPSVLTLLIIVMKSAPEKFTEEHSYVRPFLEHYEHLCTHNNVTTDAKKVHSILQYCFIHVQVIIQGMPHYFTLNWDAFKRDLLKYFDADFSNQCFQETDLRRFVFESMDTPISSLHDFRAYNRDSFTLEDG</sequence>
<reference evidence="3" key="2">
    <citation type="submission" date="2015-01" db="EMBL/GenBank/DDBJ databases">
        <title>Evolutionary Origins and Diversification of the Mycorrhizal Mutualists.</title>
        <authorList>
            <consortium name="DOE Joint Genome Institute"/>
            <consortium name="Mycorrhizal Genomics Consortium"/>
            <person name="Kohler A."/>
            <person name="Kuo A."/>
            <person name="Nagy L.G."/>
            <person name="Floudas D."/>
            <person name="Copeland A."/>
            <person name="Barry K.W."/>
            <person name="Cichocki N."/>
            <person name="Veneault-Fourrey C."/>
            <person name="LaButti K."/>
            <person name="Lindquist E.A."/>
            <person name="Lipzen A."/>
            <person name="Lundell T."/>
            <person name="Morin E."/>
            <person name="Murat C."/>
            <person name="Riley R."/>
            <person name="Ohm R."/>
            <person name="Sun H."/>
            <person name="Tunlid A."/>
            <person name="Henrissat B."/>
            <person name="Grigoriev I.V."/>
            <person name="Hibbett D.S."/>
            <person name="Martin F."/>
        </authorList>
    </citation>
    <scope>NUCLEOTIDE SEQUENCE [LARGE SCALE GENOMIC DNA]</scope>
    <source>
        <strain evidence="3">Foug A</strain>
    </source>
</reference>
<dbReference type="InParanoid" id="A0A0C3DCN6"/>
<dbReference type="OrthoDB" id="3268646at2759"/>
<name>A0A0C3DCN6_9AGAM</name>
<keyword evidence="3" id="KW-1185">Reference proteome</keyword>
<keyword evidence="1" id="KW-0732">Signal</keyword>
<evidence type="ECO:0000256" key="1">
    <source>
        <dbReference type="SAM" id="SignalP"/>
    </source>
</evidence>
<reference evidence="2 3" key="1">
    <citation type="submission" date="2014-04" db="EMBL/GenBank/DDBJ databases">
        <authorList>
            <consortium name="DOE Joint Genome Institute"/>
            <person name="Kuo A."/>
            <person name="Kohler A."/>
            <person name="Nagy L.G."/>
            <person name="Floudas D."/>
            <person name="Copeland A."/>
            <person name="Barry K.W."/>
            <person name="Cichocki N."/>
            <person name="Veneault-Fourrey C."/>
            <person name="LaButti K."/>
            <person name="Lindquist E.A."/>
            <person name="Lipzen A."/>
            <person name="Lundell T."/>
            <person name="Morin E."/>
            <person name="Murat C."/>
            <person name="Sun H."/>
            <person name="Tunlid A."/>
            <person name="Henrissat B."/>
            <person name="Grigoriev I.V."/>
            <person name="Hibbett D.S."/>
            <person name="Martin F."/>
            <person name="Nordberg H.P."/>
            <person name="Cantor M.N."/>
            <person name="Hua S.X."/>
        </authorList>
    </citation>
    <scope>NUCLEOTIDE SEQUENCE [LARGE SCALE GENOMIC DNA]</scope>
    <source>
        <strain evidence="2 3">Foug A</strain>
    </source>
</reference>
<organism evidence="2 3">
    <name type="scientific">Scleroderma citrinum Foug A</name>
    <dbReference type="NCBI Taxonomy" id="1036808"/>
    <lineage>
        <taxon>Eukaryota</taxon>
        <taxon>Fungi</taxon>
        <taxon>Dikarya</taxon>
        <taxon>Basidiomycota</taxon>
        <taxon>Agaricomycotina</taxon>
        <taxon>Agaricomycetes</taxon>
        <taxon>Agaricomycetidae</taxon>
        <taxon>Boletales</taxon>
        <taxon>Sclerodermatineae</taxon>
        <taxon>Sclerodermataceae</taxon>
        <taxon>Scleroderma</taxon>
    </lineage>
</organism>
<evidence type="ECO:0000313" key="3">
    <source>
        <dbReference type="Proteomes" id="UP000053989"/>
    </source>
</evidence>
<feature type="signal peptide" evidence="1">
    <location>
        <begin position="1"/>
        <end position="20"/>
    </location>
</feature>
<feature type="chain" id="PRO_5002176533" description="Fungal-type protein kinase domain-containing protein" evidence="1">
    <location>
        <begin position="21"/>
        <end position="135"/>
    </location>
</feature>